<evidence type="ECO:0000313" key="2">
    <source>
        <dbReference type="Proteomes" id="UP000770661"/>
    </source>
</evidence>
<dbReference type="PANTHER" id="PTHR47018">
    <property type="entry name" value="CXC DOMAIN-CONTAINING PROTEIN-RELATED"/>
    <property type="match status" value="1"/>
</dbReference>
<reference evidence="1" key="1">
    <citation type="submission" date="2020-07" db="EMBL/GenBank/DDBJ databases">
        <title>The High-quality genome of the commercially important snow crab, Chionoecetes opilio.</title>
        <authorList>
            <person name="Jeong J.-H."/>
            <person name="Ryu S."/>
        </authorList>
    </citation>
    <scope>NUCLEOTIDE SEQUENCE</scope>
    <source>
        <strain evidence="1">MADBK_172401_WGS</strain>
        <tissue evidence="1">Digestive gland</tissue>
    </source>
</reference>
<dbReference type="EMBL" id="JACEEZ010025355">
    <property type="protein sequence ID" value="KAG0701727.1"/>
    <property type="molecule type" value="Genomic_DNA"/>
</dbReference>
<dbReference type="PANTHER" id="PTHR47018:SF2">
    <property type="entry name" value="TESMIN_TSO1-LIKE CXC DOMAIN-CONTAINING PROTEIN"/>
    <property type="match status" value="1"/>
</dbReference>
<sequence length="789" mass="88510">MFGGLHVEMAVWKTLGDYLEASGWTTALTQAGIASSGTANSFLTASHLTKTRHAHQVSALALAKMQRDAHQEAVGETPSNDEGFEAWRRDMAARSPTFHYWDTILRLEILGLIFVRAHREQDFPLYVETLKALVPWFFALDHQNYARWLPVHIRDMESLPPAVQHQFEVNGNWVVSKTAKRFSTIPIDQAHEQNNELVKVCRHPNDDQYHHEEGLSTQKTIQKQTVDLIQVISEMGNPFKDDTPELLALDTRNVIDHPVVNTVRTVEPVGKKQYETYKKSVLTDATHSIHDPIKKNKLPLFRSPTPKTKSKQVGQVSMLKDDVALFSRLYIVTQHRDGDLDTFFKHENHPYPPSLAERGKLRQGKKSDLTNILAQKTQEEPSGSFDVRVLDGAAVVHLPVTGITTFDDYASGVFVPHIMRQLETSMRVDVVWDRYLDNSIKESTREKGVRRKVAGQTKVPGNWPDFLRDPTNKVELFQFLSEKIVSTTFPDGKQVFATSGASVVCSGTDHSMPPCDYEEADTRIVVHLQDALESGCTTCLVRTVDTDVLVILIGKYHFLASKYPSADIWVAFGSGKNFLFLHINAICSTLGKEKSTALPVFHSFTGCDTTSFFGKGKKSVWEAWGAYTEVTDAFNFIVEHPHAQITVDCQEFQMLERFTVVIYDKTSPLVSVNEARKELFCQKNRTMENIPPTQQALLQHTKRAVYQAGIWTTCHQAQQQTPTAEGCGWTLDAETKSWVPVWSSQPAAAKAVSELVKCACKSAAGCGGRCSCKKASWKCTELCSCKCEK</sequence>
<comment type="caution">
    <text evidence="1">The sequence shown here is derived from an EMBL/GenBank/DDBJ whole genome shotgun (WGS) entry which is preliminary data.</text>
</comment>
<protein>
    <recommendedName>
        <fullName evidence="3">Tesmin/TSO1-like CXC domain-containing protein</fullName>
    </recommendedName>
</protein>
<gene>
    <name evidence="1" type="ORF">GWK47_025241</name>
</gene>
<keyword evidence="2" id="KW-1185">Reference proteome</keyword>
<name>A0A8J5CD11_CHIOP</name>
<evidence type="ECO:0008006" key="3">
    <source>
        <dbReference type="Google" id="ProtNLM"/>
    </source>
</evidence>
<evidence type="ECO:0000313" key="1">
    <source>
        <dbReference type="EMBL" id="KAG0701727.1"/>
    </source>
</evidence>
<proteinExistence type="predicted"/>
<dbReference type="Proteomes" id="UP000770661">
    <property type="component" value="Unassembled WGS sequence"/>
</dbReference>
<dbReference type="AlphaFoldDB" id="A0A8J5CD11"/>
<dbReference type="OrthoDB" id="5949854at2759"/>
<accession>A0A8J5CD11</accession>
<organism evidence="1 2">
    <name type="scientific">Chionoecetes opilio</name>
    <name type="common">Atlantic snow crab</name>
    <name type="synonym">Cancer opilio</name>
    <dbReference type="NCBI Taxonomy" id="41210"/>
    <lineage>
        <taxon>Eukaryota</taxon>
        <taxon>Metazoa</taxon>
        <taxon>Ecdysozoa</taxon>
        <taxon>Arthropoda</taxon>
        <taxon>Crustacea</taxon>
        <taxon>Multicrustacea</taxon>
        <taxon>Malacostraca</taxon>
        <taxon>Eumalacostraca</taxon>
        <taxon>Eucarida</taxon>
        <taxon>Decapoda</taxon>
        <taxon>Pleocyemata</taxon>
        <taxon>Brachyura</taxon>
        <taxon>Eubrachyura</taxon>
        <taxon>Majoidea</taxon>
        <taxon>Majidae</taxon>
        <taxon>Chionoecetes</taxon>
    </lineage>
</organism>